<dbReference type="Proteomes" id="UP000540656">
    <property type="component" value="Unassembled WGS sequence"/>
</dbReference>
<proteinExistence type="predicted"/>
<sequence>MTRTMCCPSTGNSLFPGGVGATFGDDEAFAQLVNEVETKVFATLPDDTWFYPGHGKDGQLGNERPHVAQWRERGW</sequence>
<keyword evidence="2" id="KW-1185">Reference proteome</keyword>
<comment type="caution">
    <text evidence="1">The sequence shown here is derived from an EMBL/GenBank/DDBJ whole genome shotgun (WGS) entry which is preliminary data.</text>
</comment>
<evidence type="ECO:0000313" key="1">
    <source>
        <dbReference type="EMBL" id="NYG57774.1"/>
    </source>
</evidence>
<dbReference type="GO" id="GO:0016787">
    <property type="term" value="F:hydrolase activity"/>
    <property type="evidence" value="ECO:0007669"/>
    <property type="project" value="UniProtKB-KW"/>
</dbReference>
<dbReference type="InterPro" id="IPR036866">
    <property type="entry name" value="RibonucZ/Hydroxyglut_hydro"/>
</dbReference>
<organism evidence="1 2">
    <name type="scientific">Nocardioides daedukensis</name>
    <dbReference type="NCBI Taxonomy" id="634462"/>
    <lineage>
        <taxon>Bacteria</taxon>
        <taxon>Bacillati</taxon>
        <taxon>Actinomycetota</taxon>
        <taxon>Actinomycetes</taxon>
        <taxon>Propionibacteriales</taxon>
        <taxon>Nocardioidaceae</taxon>
        <taxon>Nocardioides</taxon>
    </lineage>
</organism>
<dbReference type="EMBL" id="JACCAA010000001">
    <property type="protein sequence ID" value="NYG57774.1"/>
    <property type="molecule type" value="Genomic_DNA"/>
</dbReference>
<dbReference type="Gene3D" id="3.60.15.10">
    <property type="entry name" value="Ribonuclease Z/Hydroxyacylglutathione hydrolase-like"/>
    <property type="match status" value="1"/>
</dbReference>
<accession>A0A7Y9S113</accession>
<gene>
    <name evidence="1" type="ORF">BJ980_000697</name>
</gene>
<protein>
    <submittedName>
        <fullName evidence="1">Glyoxylase-like metal-dependent hydrolase (Beta-lactamase superfamily II)</fullName>
    </submittedName>
</protein>
<name>A0A7Y9S113_9ACTN</name>
<evidence type="ECO:0000313" key="2">
    <source>
        <dbReference type="Proteomes" id="UP000540656"/>
    </source>
</evidence>
<dbReference type="RefSeq" id="WP_179501004.1">
    <property type="nucleotide sequence ID" value="NZ_JACCAA010000001.1"/>
</dbReference>
<reference evidence="1 2" key="1">
    <citation type="submission" date="2020-07" db="EMBL/GenBank/DDBJ databases">
        <title>Sequencing the genomes of 1000 actinobacteria strains.</title>
        <authorList>
            <person name="Klenk H.-P."/>
        </authorList>
    </citation>
    <scope>NUCLEOTIDE SEQUENCE [LARGE SCALE GENOMIC DNA]</scope>
    <source>
        <strain evidence="1 2">DSM 23819</strain>
    </source>
</reference>
<dbReference type="AlphaFoldDB" id="A0A7Y9S113"/>
<dbReference type="CDD" id="cd06262">
    <property type="entry name" value="metallo-hydrolase-like_MBL-fold"/>
    <property type="match status" value="1"/>
</dbReference>
<keyword evidence="1" id="KW-0378">Hydrolase</keyword>
<dbReference type="SUPFAM" id="SSF56281">
    <property type="entry name" value="Metallo-hydrolase/oxidoreductase"/>
    <property type="match status" value="1"/>
</dbReference>